<gene>
    <name evidence="2" type="ORF">CEURO_LOCUS17717</name>
</gene>
<dbReference type="InterPro" id="IPR006734">
    <property type="entry name" value="PLATZ"/>
</dbReference>
<accession>A0A9P1EIC4</accession>
<dbReference type="Pfam" id="PF04640">
    <property type="entry name" value="PLATZ"/>
    <property type="match status" value="1"/>
</dbReference>
<dbReference type="AlphaFoldDB" id="A0A9P1EIC4"/>
<organism evidence="2 3">
    <name type="scientific">Cuscuta europaea</name>
    <name type="common">European dodder</name>
    <dbReference type="NCBI Taxonomy" id="41803"/>
    <lineage>
        <taxon>Eukaryota</taxon>
        <taxon>Viridiplantae</taxon>
        <taxon>Streptophyta</taxon>
        <taxon>Embryophyta</taxon>
        <taxon>Tracheophyta</taxon>
        <taxon>Spermatophyta</taxon>
        <taxon>Magnoliopsida</taxon>
        <taxon>eudicotyledons</taxon>
        <taxon>Gunneridae</taxon>
        <taxon>Pentapetalae</taxon>
        <taxon>asterids</taxon>
        <taxon>lamiids</taxon>
        <taxon>Solanales</taxon>
        <taxon>Convolvulaceae</taxon>
        <taxon>Cuscuteae</taxon>
        <taxon>Cuscuta</taxon>
        <taxon>Cuscuta subgen. Cuscuta</taxon>
    </lineage>
</organism>
<comment type="caution">
    <text evidence="2">The sequence shown here is derived from an EMBL/GenBank/DDBJ whole genome shotgun (WGS) entry which is preliminary data.</text>
</comment>
<feature type="compositionally biased region" description="Basic residues" evidence="1">
    <location>
        <begin position="216"/>
        <end position="225"/>
    </location>
</feature>
<dbReference type="PANTHER" id="PTHR31065:SF9">
    <property type="entry name" value="TRANSCRIPTION FACTOR FAMILY PROTEIN, PUTATIVE-RELATED"/>
    <property type="match status" value="1"/>
</dbReference>
<feature type="compositionally biased region" description="Basic and acidic residues" evidence="1">
    <location>
        <begin position="1"/>
        <end position="18"/>
    </location>
</feature>
<reference evidence="2" key="1">
    <citation type="submission" date="2022-07" db="EMBL/GenBank/DDBJ databases">
        <authorList>
            <person name="Macas J."/>
            <person name="Novak P."/>
            <person name="Neumann P."/>
        </authorList>
    </citation>
    <scope>NUCLEOTIDE SEQUENCE</scope>
</reference>
<name>A0A9P1EIC4_CUSEU</name>
<dbReference type="PANTHER" id="PTHR31065">
    <property type="entry name" value="PLATZ TRANSCRIPTION FACTOR FAMILY PROTEIN"/>
    <property type="match status" value="1"/>
</dbReference>
<sequence length="231" mass="26382">MNGVRINEEDPTKSENKRGISTTSIRESRQQFSKNVMGEKVEEEMEIVMHVPTWVESLLKMVFFSGCSVHCQLPNNELNNFCINCKAAVCKYCISPSSSSNVGIGRHHGHRLLKIYRHVYTDVVPFDDISAHLDISKIQTYKCNKKWIISFNPLPHNGSGSQCSDVRGTCYSCKRKLHDPHLYRFCCIACKVAACSKKSMMVNNNCQGNRNPVSFRTHKRKRTNPRRSPLQ</sequence>
<dbReference type="EMBL" id="CAMAPE010000051">
    <property type="protein sequence ID" value="CAH9107454.1"/>
    <property type="molecule type" value="Genomic_DNA"/>
</dbReference>
<feature type="region of interest" description="Disordered" evidence="1">
    <location>
        <begin position="1"/>
        <end position="25"/>
    </location>
</feature>
<dbReference type="Proteomes" id="UP001152484">
    <property type="component" value="Unassembled WGS sequence"/>
</dbReference>
<feature type="region of interest" description="Disordered" evidence="1">
    <location>
        <begin position="211"/>
        <end position="231"/>
    </location>
</feature>
<protein>
    <recommendedName>
        <fullName evidence="4">B box-type domain-containing protein</fullName>
    </recommendedName>
</protein>
<evidence type="ECO:0000313" key="3">
    <source>
        <dbReference type="Proteomes" id="UP001152484"/>
    </source>
</evidence>
<proteinExistence type="predicted"/>
<evidence type="ECO:0008006" key="4">
    <source>
        <dbReference type="Google" id="ProtNLM"/>
    </source>
</evidence>
<evidence type="ECO:0000313" key="2">
    <source>
        <dbReference type="EMBL" id="CAH9107454.1"/>
    </source>
</evidence>
<dbReference type="OrthoDB" id="670813at2759"/>
<keyword evidence="3" id="KW-1185">Reference proteome</keyword>
<evidence type="ECO:0000256" key="1">
    <source>
        <dbReference type="SAM" id="MobiDB-lite"/>
    </source>
</evidence>